<keyword evidence="2" id="KW-1185">Reference proteome</keyword>
<dbReference type="VEuPathDB" id="FungiDB:HGUI_00737"/>
<gene>
    <name evidence="1" type="ORF">HGUI_00737</name>
</gene>
<accession>A0A1L0CJL1</accession>
<dbReference type="OrthoDB" id="5325112at2759"/>
<reference evidence="2" key="1">
    <citation type="submission" date="2016-11" db="EMBL/GenBank/DDBJ databases">
        <authorList>
            <person name="Guldener U."/>
        </authorList>
    </citation>
    <scope>NUCLEOTIDE SEQUENCE [LARGE SCALE GENOMIC DNA]</scope>
</reference>
<proteinExistence type="predicted"/>
<sequence>MRLKIDFHNDDSMNNIISLGDLAHKPYYVDMKPLVDSKSFDSRILDTLIVPSTSDQDKYQIIHLTNKGSLIIHHINKHQGDVSTKIYTSIIETEDLFEQEMKYLYYNELLNCLLVKLKNNITLLSLINFKKINKIIEKNLDRNINLNIIQNQTYVVLTYQIGNIIKFFIWDSNTTRYLKLKILNLDDYKKSKKQLKLISVEFLDDVKTDVFLLFENDVLVYNFDISTILNKNSPLKIIQNNANIKHSEIIKMIDKYVSTVSSDAHSIKSTKRKTVYVNFVGTLKDDLRGNLKVVDNRGNVYVYSQQNFSFLILHDKIILESDKALIDYFEADFRNKKTIFVYTNDGKNVDVCFNNYSVLNLDTSVVDVKNDRSIHILNDFVIHIDYKEFFISGVEIDYNVILQKCSFDHKPMNIINLINKIYEEDSNGIITDYLDLIRSVYSKLLILKIDLAKSNDMVLQFFNNKAIKYMLPLDVVMEVNENKESQKEFISYLLEVKRLLINIEKGDSEKYNFFFNDKVIIDNYNFFIYNETIAENGINYLFLNIDKKLLDYYLKRDINLVDMFLNNENTKCRLKSDYILSKLLELLKENNNQDIVSILKVIMTYCIKNESYRQGFEIILSLDQFMSHIDIPKDYLFKVAISYLIEMFGYLFSKNTTVVDNSKIDIFIQMVSETMSMNAEIVNNSLYLKSIFLQTNEGIYFDGLKEGVFTHFCKTIQSFKPKTFYRDFLEFYAFSGNNNVILNTLINYYIETDDFFTFPSILIKLYDLLNNNVKKWMPFEVMSLLNDKESTFNSGWENERWFKKYMQIKCLIWKEMQEDSKILSYYYQDKENGLSVCIKYIKSLNEHDNRHAQAVEYLGSLITNDYQEWMIYIDEFFEEIDIKNIPEFIKISDLNSIMLRSLMNKYERTSTIKKVLNANSDVANKQMEYLHNKKLNEYTEIQ</sequence>
<name>A0A1L0CJL1_9ASCO</name>
<dbReference type="AlphaFoldDB" id="A0A1L0CJL1"/>
<protein>
    <submittedName>
        <fullName evidence="1">Uncharacterized protein</fullName>
    </submittedName>
</protein>
<dbReference type="Proteomes" id="UP000183365">
    <property type="component" value="Unassembled WGS sequence"/>
</dbReference>
<organism evidence="1 2">
    <name type="scientific">Hanseniaspora guilliermondii</name>
    <dbReference type="NCBI Taxonomy" id="56406"/>
    <lineage>
        <taxon>Eukaryota</taxon>
        <taxon>Fungi</taxon>
        <taxon>Dikarya</taxon>
        <taxon>Ascomycota</taxon>
        <taxon>Saccharomycotina</taxon>
        <taxon>Saccharomycetes</taxon>
        <taxon>Saccharomycodales</taxon>
        <taxon>Saccharomycodaceae</taxon>
        <taxon>Hanseniaspora</taxon>
    </lineage>
</organism>
<evidence type="ECO:0000313" key="1">
    <source>
        <dbReference type="EMBL" id="SGZ38537.1"/>
    </source>
</evidence>
<evidence type="ECO:0000313" key="2">
    <source>
        <dbReference type="Proteomes" id="UP000183365"/>
    </source>
</evidence>
<dbReference type="EMBL" id="FQNF01000009">
    <property type="protein sequence ID" value="SGZ38537.1"/>
    <property type="molecule type" value="Genomic_DNA"/>
</dbReference>